<dbReference type="InterPro" id="IPR000792">
    <property type="entry name" value="Tscrpt_reg_LuxR_C"/>
</dbReference>
<dbReference type="PROSITE" id="PS50043">
    <property type="entry name" value="HTH_LUXR_2"/>
    <property type="match status" value="1"/>
</dbReference>
<evidence type="ECO:0000259" key="8">
    <source>
        <dbReference type="PROSITE" id="PS50110"/>
    </source>
</evidence>
<evidence type="ECO:0000256" key="4">
    <source>
        <dbReference type="ARBA" id="ARBA00023163"/>
    </source>
</evidence>
<evidence type="ECO:0000256" key="6">
    <source>
        <dbReference type="SAM" id="MobiDB-lite"/>
    </source>
</evidence>
<evidence type="ECO:0008006" key="11">
    <source>
        <dbReference type="Google" id="ProtNLM"/>
    </source>
</evidence>
<dbReference type="PRINTS" id="PR00038">
    <property type="entry name" value="HTHLUXR"/>
</dbReference>
<dbReference type="InterPro" id="IPR036388">
    <property type="entry name" value="WH-like_DNA-bd_sf"/>
</dbReference>
<evidence type="ECO:0000256" key="2">
    <source>
        <dbReference type="ARBA" id="ARBA00023015"/>
    </source>
</evidence>
<evidence type="ECO:0000256" key="3">
    <source>
        <dbReference type="ARBA" id="ARBA00023125"/>
    </source>
</evidence>
<organism evidence="9 10">
    <name type="scientific">Streptomyces oceani</name>
    <dbReference type="NCBI Taxonomy" id="1075402"/>
    <lineage>
        <taxon>Bacteria</taxon>
        <taxon>Bacillati</taxon>
        <taxon>Actinomycetota</taxon>
        <taxon>Actinomycetes</taxon>
        <taxon>Kitasatosporales</taxon>
        <taxon>Streptomycetaceae</taxon>
        <taxon>Streptomyces</taxon>
    </lineage>
</organism>
<evidence type="ECO:0000256" key="1">
    <source>
        <dbReference type="ARBA" id="ARBA00022553"/>
    </source>
</evidence>
<protein>
    <recommendedName>
        <fullName evidence="11">Transcriptional regulator</fullName>
    </recommendedName>
</protein>
<dbReference type="SUPFAM" id="SSF46894">
    <property type="entry name" value="C-terminal effector domain of the bipartite response regulators"/>
    <property type="match status" value="1"/>
</dbReference>
<feature type="compositionally biased region" description="Basic residues" evidence="6">
    <location>
        <begin position="32"/>
        <end position="41"/>
    </location>
</feature>
<feature type="region of interest" description="Disordered" evidence="6">
    <location>
        <begin position="225"/>
        <end position="307"/>
    </location>
</feature>
<dbReference type="PROSITE" id="PS50110">
    <property type="entry name" value="RESPONSE_REGULATORY"/>
    <property type="match status" value="1"/>
</dbReference>
<feature type="modified residue" description="4-aspartylphosphate" evidence="5">
    <location>
        <position position="126"/>
    </location>
</feature>
<reference evidence="9 10" key="1">
    <citation type="journal article" date="2016" name="Front. Microbiol.">
        <title>Comparative Genomics Analysis of Streptomyces Species Reveals Their Adaptation to the Marine Environment and Their Diversity at the Genomic Level.</title>
        <authorList>
            <person name="Tian X."/>
            <person name="Zhang Z."/>
            <person name="Yang T."/>
            <person name="Chen M."/>
            <person name="Li J."/>
            <person name="Chen F."/>
            <person name="Yang J."/>
            <person name="Li W."/>
            <person name="Zhang B."/>
            <person name="Zhang Z."/>
            <person name="Wu J."/>
            <person name="Zhang C."/>
            <person name="Long L."/>
            <person name="Xiao J."/>
        </authorList>
    </citation>
    <scope>NUCLEOTIDE SEQUENCE [LARGE SCALE GENOMIC DNA]</scope>
    <source>
        <strain evidence="9 10">SCSIO 02100</strain>
    </source>
</reference>
<dbReference type="Gene3D" id="1.10.10.10">
    <property type="entry name" value="Winged helix-like DNA-binding domain superfamily/Winged helix DNA-binding domain"/>
    <property type="match status" value="1"/>
</dbReference>
<feature type="domain" description="HTH luxR-type" evidence="7">
    <location>
        <begin position="303"/>
        <end position="368"/>
    </location>
</feature>
<feature type="compositionally biased region" description="Low complexity" evidence="6">
    <location>
        <begin position="225"/>
        <end position="246"/>
    </location>
</feature>
<dbReference type="GO" id="GO:0006355">
    <property type="term" value="P:regulation of DNA-templated transcription"/>
    <property type="evidence" value="ECO:0007669"/>
    <property type="project" value="InterPro"/>
</dbReference>
<dbReference type="CDD" id="cd17535">
    <property type="entry name" value="REC_NarL-like"/>
    <property type="match status" value="1"/>
</dbReference>
<dbReference type="InterPro" id="IPR011006">
    <property type="entry name" value="CheY-like_superfamily"/>
</dbReference>
<dbReference type="InterPro" id="IPR058245">
    <property type="entry name" value="NreC/VraR/RcsB-like_REC"/>
</dbReference>
<dbReference type="PATRIC" id="fig|1075402.3.peg.5127"/>
<keyword evidence="1 5" id="KW-0597">Phosphoprotein</keyword>
<feature type="compositionally biased region" description="Basic and acidic residues" evidence="6">
    <location>
        <begin position="271"/>
        <end position="280"/>
    </location>
</feature>
<comment type="caution">
    <text evidence="9">The sequence shown here is derived from an EMBL/GenBank/DDBJ whole genome shotgun (WGS) entry which is preliminary data.</text>
</comment>
<dbReference type="GO" id="GO:0000160">
    <property type="term" value="P:phosphorelay signal transduction system"/>
    <property type="evidence" value="ECO:0007669"/>
    <property type="project" value="InterPro"/>
</dbReference>
<dbReference type="Gene3D" id="3.40.50.2300">
    <property type="match status" value="1"/>
</dbReference>
<dbReference type="PROSITE" id="PS00622">
    <property type="entry name" value="HTH_LUXR_1"/>
    <property type="match status" value="1"/>
</dbReference>
<gene>
    <name evidence="9" type="ORF">AN216_05860</name>
</gene>
<evidence type="ECO:0000313" key="10">
    <source>
        <dbReference type="Proteomes" id="UP000176101"/>
    </source>
</evidence>
<name>A0A1E7KLN0_9ACTN</name>
<dbReference type="SUPFAM" id="SSF52172">
    <property type="entry name" value="CheY-like"/>
    <property type="match status" value="1"/>
</dbReference>
<dbReference type="CDD" id="cd06170">
    <property type="entry name" value="LuxR_C_like"/>
    <property type="match status" value="1"/>
</dbReference>
<dbReference type="Pfam" id="PF00072">
    <property type="entry name" value="Response_reg"/>
    <property type="match status" value="1"/>
</dbReference>
<evidence type="ECO:0000256" key="5">
    <source>
        <dbReference type="PROSITE-ProRule" id="PRU00169"/>
    </source>
</evidence>
<dbReference type="SMART" id="SM00448">
    <property type="entry name" value="REC"/>
    <property type="match status" value="1"/>
</dbReference>
<sequence>MPRDRCRSSQAPPGHTCRATVTPTPPSTPRTRTTRSTRRRSPSSSRTAAARTRSSTGATRTRATRSPGAEPRPVRVLVADDNPVVRAGLHSLLQGRSDLRVVAEASDGREAYDLAGRVRPDAILLDVRMPGVDGITALPQLARLAPVMMLTYSRESEIVYEALRLGARGYLVHGEFTADELVSYVRDLTRGRAPFTATSAHALLEQARSRPTGYPLPDGLGGAAVTVTGTGQAGAAPADPRGAGQQHPPGAEAQGNPAGTGGGRGPGVPRAARDGRKPERTPPGVKQSAVERRRWATSAHTRARRASYGLSEREVEIMELIASGMTNPQIAATCFISEKTVKNHINRIFTKLDASTRSQAIARWLGTIRAGQDW</sequence>
<dbReference type="SMART" id="SM00421">
    <property type="entry name" value="HTH_LUXR"/>
    <property type="match status" value="1"/>
</dbReference>
<dbReference type="RefSeq" id="WP_070195515.1">
    <property type="nucleotide sequence ID" value="NZ_LJGU01000112.1"/>
</dbReference>
<dbReference type="InterPro" id="IPR039420">
    <property type="entry name" value="WalR-like"/>
</dbReference>
<dbReference type="PANTHER" id="PTHR43214:SF24">
    <property type="entry name" value="TRANSCRIPTIONAL REGULATORY PROTEIN NARL-RELATED"/>
    <property type="match status" value="1"/>
</dbReference>
<keyword evidence="2" id="KW-0805">Transcription regulation</keyword>
<dbReference type="STRING" id="1075402.AN216_05860"/>
<dbReference type="GO" id="GO:0003677">
    <property type="term" value="F:DNA binding"/>
    <property type="evidence" value="ECO:0007669"/>
    <property type="project" value="UniProtKB-KW"/>
</dbReference>
<dbReference type="InterPro" id="IPR001789">
    <property type="entry name" value="Sig_transdc_resp-reg_receiver"/>
</dbReference>
<dbReference type="Proteomes" id="UP000176101">
    <property type="component" value="Unassembled WGS sequence"/>
</dbReference>
<dbReference type="AlphaFoldDB" id="A0A1E7KLN0"/>
<feature type="domain" description="Response regulatory" evidence="8">
    <location>
        <begin position="75"/>
        <end position="188"/>
    </location>
</feature>
<evidence type="ECO:0000313" key="9">
    <source>
        <dbReference type="EMBL" id="OEV04794.1"/>
    </source>
</evidence>
<dbReference type="InterPro" id="IPR016032">
    <property type="entry name" value="Sig_transdc_resp-reg_C-effctor"/>
</dbReference>
<accession>A0A1E7KLN0</accession>
<feature type="region of interest" description="Disordered" evidence="6">
    <location>
        <begin position="1"/>
        <end position="74"/>
    </location>
</feature>
<keyword evidence="3" id="KW-0238">DNA-binding</keyword>
<keyword evidence="4" id="KW-0804">Transcription</keyword>
<dbReference type="EMBL" id="LJGU01000112">
    <property type="protein sequence ID" value="OEV04794.1"/>
    <property type="molecule type" value="Genomic_DNA"/>
</dbReference>
<evidence type="ECO:0000259" key="7">
    <source>
        <dbReference type="PROSITE" id="PS50043"/>
    </source>
</evidence>
<dbReference type="Pfam" id="PF00196">
    <property type="entry name" value="GerE"/>
    <property type="match status" value="1"/>
</dbReference>
<feature type="compositionally biased region" description="Low complexity" evidence="6">
    <location>
        <begin position="42"/>
        <end position="67"/>
    </location>
</feature>
<proteinExistence type="predicted"/>
<keyword evidence="10" id="KW-1185">Reference proteome</keyword>
<dbReference type="PANTHER" id="PTHR43214">
    <property type="entry name" value="TWO-COMPONENT RESPONSE REGULATOR"/>
    <property type="match status" value="1"/>
</dbReference>